<keyword evidence="1" id="KW-0812">Transmembrane</keyword>
<name>A0ABP6XIR5_9ACTN</name>
<keyword evidence="3" id="KW-1185">Reference proteome</keyword>
<sequence>MSAPVQPAAGPAVRLPVAVLAVLATVVVALLAVGLVVRLDADRLPSGPPRDPPPAPAEATEFSVDSARTARLQEFSVTLPGAPFGCGDASTPPTGFTAYVGCSSVVHANYNAAGNDWSALGGVLLVGDDLVTAGDLGATTKAVFDALVPQLYSAGDRYSLSKVSDGDVQLPVPADRLSSRLANVDVRKKGLATPYDRLVVVVVRLESGRHVAFFSDFPHDGSKAALNAVTTSLNTISLRG</sequence>
<evidence type="ECO:0000313" key="2">
    <source>
        <dbReference type="EMBL" id="GAA3567829.1"/>
    </source>
</evidence>
<dbReference type="Proteomes" id="UP001500767">
    <property type="component" value="Unassembled WGS sequence"/>
</dbReference>
<feature type="transmembrane region" description="Helical" evidence="1">
    <location>
        <begin position="15"/>
        <end position="37"/>
    </location>
</feature>
<dbReference type="EMBL" id="BAAAYR010000002">
    <property type="protein sequence ID" value="GAA3567829.1"/>
    <property type="molecule type" value="Genomic_DNA"/>
</dbReference>
<protein>
    <recommendedName>
        <fullName evidence="4">PknH-like extracellular domain-containing protein</fullName>
    </recommendedName>
</protein>
<organism evidence="2 3">
    <name type="scientific">Microlunatus spumicola</name>
    <dbReference type="NCBI Taxonomy" id="81499"/>
    <lineage>
        <taxon>Bacteria</taxon>
        <taxon>Bacillati</taxon>
        <taxon>Actinomycetota</taxon>
        <taxon>Actinomycetes</taxon>
        <taxon>Propionibacteriales</taxon>
        <taxon>Propionibacteriaceae</taxon>
        <taxon>Microlunatus</taxon>
    </lineage>
</organism>
<dbReference type="RefSeq" id="WP_204910379.1">
    <property type="nucleotide sequence ID" value="NZ_BAAAYR010000002.1"/>
</dbReference>
<comment type="caution">
    <text evidence="2">The sequence shown here is derived from an EMBL/GenBank/DDBJ whole genome shotgun (WGS) entry which is preliminary data.</text>
</comment>
<evidence type="ECO:0000313" key="3">
    <source>
        <dbReference type="Proteomes" id="UP001500767"/>
    </source>
</evidence>
<evidence type="ECO:0008006" key="4">
    <source>
        <dbReference type="Google" id="ProtNLM"/>
    </source>
</evidence>
<keyword evidence="1" id="KW-0472">Membrane</keyword>
<reference evidence="3" key="1">
    <citation type="journal article" date="2019" name="Int. J. Syst. Evol. Microbiol.">
        <title>The Global Catalogue of Microorganisms (GCM) 10K type strain sequencing project: providing services to taxonomists for standard genome sequencing and annotation.</title>
        <authorList>
            <consortium name="The Broad Institute Genomics Platform"/>
            <consortium name="The Broad Institute Genome Sequencing Center for Infectious Disease"/>
            <person name="Wu L."/>
            <person name="Ma J."/>
        </authorList>
    </citation>
    <scope>NUCLEOTIDE SEQUENCE [LARGE SCALE GENOMIC DNA]</scope>
    <source>
        <strain evidence="3">JCM 16540</strain>
    </source>
</reference>
<keyword evidence="1" id="KW-1133">Transmembrane helix</keyword>
<accession>A0ABP6XIR5</accession>
<evidence type="ECO:0000256" key="1">
    <source>
        <dbReference type="SAM" id="Phobius"/>
    </source>
</evidence>
<gene>
    <name evidence="2" type="ORF">GCM10022197_25020</name>
</gene>
<proteinExistence type="predicted"/>